<gene>
    <name evidence="4" type="ORF">BFG57_09405</name>
</gene>
<evidence type="ECO:0008006" key="6">
    <source>
        <dbReference type="Google" id="ProtNLM"/>
    </source>
</evidence>
<dbReference type="PANTHER" id="PTHR22939:SF129">
    <property type="entry name" value="SERINE PROTEASE HTRA2, MITOCHONDRIAL"/>
    <property type="match status" value="1"/>
</dbReference>
<dbReference type="OrthoDB" id="9766361at2"/>
<evidence type="ECO:0000313" key="5">
    <source>
        <dbReference type="Proteomes" id="UP000095209"/>
    </source>
</evidence>
<dbReference type="PANTHER" id="PTHR22939">
    <property type="entry name" value="SERINE PROTEASE FAMILY S1C HTRA-RELATED"/>
    <property type="match status" value="1"/>
</dbReference>
<organism evidence="4 5">
    <name type="scientific">Bacillus solimangrovi</name>
    <dbReference type="NCBI Taxonomy" id="1305675"/>
    <lineage>
        <taxon>Bacteria</taxon>
        <taxon>Bacillati</taxon>
        <taxon>Bacillota</taxon>
        <taxon>Bacilli</taxon>
        <taxon>Bacillales</taxon>
        <taxon>Bacillaceae</taxon>
        <taxon>Bacillus</taxon>
    </lineage>
</organism>
<dbReference type="SUPFAM" id="SSF50494">
    <property type="entry name" value="Trypsin-like serine proteases"/>
    <property type="match status" value="1"/>
</dbReference>
<keyword evidence="5" id="KW-1185">Reference proteome</keyword>
<name>A0A1E5LIZ5_9BACI</name>
<keyword evidence="3" id="KW-0812">Transmembrane</keyword>
<feature type="coiled-coil region" evidence="2">
    <location>
        <begin position="2"/>
        <end position="29"/>
    </location>
</feature>
<keyword evidence="3" id="KW-0472">Membrane</keyword>
<reference evidence="4 5" key="1">
    <citation type="submission" date="2016-08" db="EMBL/GenBank/DDBJ databases">
        <title>Genome of Bacillus solimangrovi GH2-4.</title>
        <authorList>
            <person name="Lim S."/>
            <person name="Kim B.-C."/>
        </authorList>
    </citation>
    <scope>NUCLEOTIDE SEQUENCE [LARGE SCALE GENOMIC DNA]</scope>
    <source>
        <strain evidence="4 5">GH2-4</strain>
    </source>
</reference>
<dbReference type="Proteomes" id="UP000095209">
    <property type="component" value="Unassembled WGS sequence"/>
</dbReference>
<keyword evidence="3" id="KW-1133">Transmembrane helix</keyword>
<evidence type="ECO:0000256" key="2">
    <source>
        <dbReference type="SAM" id="Coils"/>
    </source>
</evidence>
<dbReference type="Pfam" id="PF13365">
    <property type="entry name" value="Trypsin_2"/>
    <property type="match status" value="1"/>
</dbReference>
<dbReference type="InterPro" id="IPR009003">
    <property type="entry name" value="Peptidase_S1_PA"/>
</dbReference>
<evidence type="ECO:0000313" key="4">
    <source>
        <dbReference type="EMBL" id="OEH94055.1"/>
    </source>
</evidence>
<dbReference type="STRING" id="1305675.BFG57_09405"/>
<keyword evidence="1" id="KW-0378">Hydrolase</keyword>
<protein>
    <recommendedName>
        <fullName evidence="6">Serine protease</fullName>
    </recommendedName>
</protein>
<dbReference type="GO" id="GO:0004252">
    <property type="term" value="F:serine-type endopeptidase activity"/>
    <property type="evidence" value="ECO:0007669"/>
    <property type="project" value="InterPro"/>
</dbReference>
<keyword evidence="1" id="KW-0720">Serine protease</keyword>
<comment type="caution">
    <text evidence="4">The sequence shown here is derived from an EMBL/GenBank/DDBJ whole genome shotgun (WGS) entry which is preliminary data.</text>
</comment>
<proteinExistence type="predicted"/>
<dbReference type="RefSeq" id="WP_069715824.1">
    <property type="nucleotide sequence ID" value="NZ_MJEH01000005.1"/>
</dbReference>
<dbReference type="PRINTS" id="PR00834">
    <property type="entry name" value="PROTEASES2C"/>
</dbReference>
<keyword evidence="2" id="KW-0175">Coiled coil</keyword>
<sequence>MNDEKQRAIDRHIEDIKKYETELFSETEEIENSFENGYRIPSKTNEKPSSSSKLIISLIALFLFFSTAGTLLNFFNIPAFEFVPKSDQLSQKTLIQTSKEAVVLVNSENRKGTGFNISNDGLIVTNYHIVKESRESVIRFPDGKSFRGTTQETLPEKDIAILSIETQSPLPFLNVEWEKHWEADNSVYIIGNPLSYSHIASEGTVIGLSNNTSLDIPTLSIQTKIYSGNSGSPVINSDGKVIAVIYARSLDSEQPTAFAVPTYEFHDQVSGLLKKK</sequence>
<keyword evidence="1" id="KW-0645">Protease</keyword>
<dbReference type="EMBL" id="MJEH01000005">
    <property type="protein sequence ID" value="OEH94055.1"/>
    <property type="molecule type" value="Genomic_DNA"/>
</dbReference>
<evidence type="ECO:0000256" key="3">
    <source>
        <dbReference type="SAM" id="Phobius"/>
    </source>
</evidence>
<feature type="transmembrane region" description="Helical" evidence="3">
    <location>
        <begin position="54"/>
        <end position="75"/>
    </location>
</feature>
<evidence type="ECO:0000256" key="1">
    <source>
        <dbReference type="ARBA" id="ARBA00022825"/>
    </source>
</evidence>
<accession>A0A1E5LIZ5</accession>
<dbReference type="InterPro" id="IPR001940">
    <property type="entry name" value="Peptidase_S1C"/>
</dbReference>
<dbReference type="AlphaFoldDB" id="A0A1E5LIZ5"/>
<dbReference type="Gene3D" id="2.40.10.120">
    <property type="match status" value="1"/>
</dbReference>
<dbReference type="GO" id="GO:0006508">
    <property type="term" value="P:proteolysis"/>
    <property type="evidence" value="ECO:0007669"/>
    <property type="project" value="InterPro"/>
</dbReference>